<reference evidence="2" key="1">
    <citation type="thesis" date="2020" institute="ProQuest LLC" country="789 East Eisenhower Parkway, Ann Arbor, MI, USA">
        <title>Comparative Genomics and Chromosome Evolution.</title>
        <authorList>
            <person name="Mudd A.B."/>
        </authorList>
    </citation>
    <scope>NUCLEOTIDE SEQUENCE</scope>
    <source>
        <strain evidence="2">HN-11 Male</strain>
        <tissue evidence="2">Kidney and liver</tissue>
    </source>
</reference>
<proteinExistence type="predicted"/>
<evidence type="ECO:0000313" key="3">
    <source>
        <dbReference type="Proteomes" id="UP000770717"/>
    </source>
</evidence>
<evidence type="ECO:0000256" key="1">
    <source>
        <dbReference type="SAM" id="SignalP"/>
    </source>
</evidence>
<name>A0A8J6JYT3_ELECQ</name>
<accession>A0A8J6JYT3</accession>
<dbReference type="EMBL" id="WNTK01000026">
    <property type="protein sequence ID" value="KAG9473092.1"/>
    <property type="molecule type" value="Genomic_DNA"/>
</dbReference>
<dbReference type="AlphaFoldDB" id="A0A8J6JYT3"/>
<feature type="chain" id="PRO_5035287767" evidence="1">
    <location>
        <begin position="21"/>
        <end position="83"/>
    </location>
</feature>
<comment type="caution">
    <text evidence="2">The sequence shown here is derived from an EMBL/GenBank/DDBJ whole genome shotgun (WGS) entry which is preliminary data.</text>
</comment>
<feature type="signal peptide" evidence="1">
    <location>
        <begin position="1"/>
        <end position="20"/>
    </location>
</feature>
<dbReference type="Proteomes" id="UP000770717">
    <property type="component" value="Unassembled WGS sequence"/>
</dbReference>
<evidence type="ECO:0000313" key="2">
    <source>
        <dbReference type="EMBL" id="KAG9473092.1"/>
    </source>
</evidence>
<protein>
    <submittedName>
        <fullName evidence="2">Uncharacterized protein</fullName>
    </submittedName>
</protein>
<gene>
    <name evidence="2" type="ORF">GDO78_014715</name>
</gene>
<organism evidence="2 3">
    <name type="scientific">Eleutherodactylus coqui</name>
    <name type="common">Puerto Rican coqui</name>
    <dbReference type="NCBI Taxonomy" id="57060"/>
    <lineage>
        <taxon>Eukaryota</taxon>
        <taxon>Metazoa</taxon>
        <taxon>Chordata</taxon>
        <taxon>Craniata</taxon>
        <taxon>Vertebrata</taxon>
        <taxon>Euteleostomi</taxon>
        <taxon>Amphibia</taxon>
        <taxon>Batrachia</taxon>
        <taxon>Anura</taxon>
        <taxon>Neobatrachia</taxon>
        <taxon>Hyloidea</taxon>
        <taxon>Eleutherodactylidae</taxon>
        <taxon>Eleutherodactylinae</taxon>
        <taxon>Eleutherodactylus</taxon>
        <taxon>Eleutherodactylus</taxon>
    </lineage>
</organism>
<keyword evidence="3" id="KW-1185">Reference proteome</keyword>
<keyword evidence="1" id="KW-0732">Signal</keyword>
<sequence length="83" mass="9241">MVGILVLFSYLYGFVHTAEAGTEFSAWIRPTKLQQSKAIMPQIVLRTFCIRIVPADKAQIVGKIPLSEQILRGDGTLRPNARV</sequence>